<dbReference type="RefSeq" id="WP_188887215.1">
    <property type="nucleotide sequence ID" value="NZ_BMHY01000001.1"/>
</dbReference>
<evidence type="ECO:0000313" key="1">
    <source>
        <dbReference type="EMBL" id="GGG54042.1"/>
    </source>
</evidence>
<dbReference type="Proteomes" id="UP000600247">
    <property type="component" value="Unassembled WGS sequence"/>
</dbReference>
<keyword evidence="2" id="KW-1185">Reference proteome</keyword>
<reference evidence="1 2" key="1">
    <citation type="journal article" date="2014" name="Int. J. Syst. Evol. Microbiol.">
        <title>Complete genome sequence of Corynebacterium casei LMG S-19264T (=DSM 44701T), isolated from a smear-ripened cheese.</title>
        <authorList>
            <consortium name="US DOE Joint Genome Institute (JGI-PGF)"/>
            <person name="Walter F."/>
            <person name="Albersmeier A."/>
            <person name="Kalinowski J."/>
            <person name="Ruckert C."/>
        </authorList>
    </citation>
    <scope>NUCLEOTIDE SEQUENCE [LARGE SCALE GENOMIC DNA]</scope>
    <source>
        <strain evidence="1 2">CGMCC 1.15286</strain>
    </source>
</reference>
<evidence type="ECO:0000313" key="2">
    <source>
        <dbReference type="Proteomes" id="UP000600247"/>
    </source>
</evidence>
<organism evidence="1 2">
    <name type="scientific">Paenibacillus radicis</name>
    <name type="common">ex Gao et al. 2016</name>
    <dbReference type="NCBI Taxonomy" id="1737354"/>
    <lineage>
        <taxon>Bacteria</taxon>
        <taxon>Bacillati</taxon>
        <taxon>Bacillota</taxon>
        <taxon>Bacilli</taxon>
        <taxon>Bacillales</taxon>
        <taxon>Paenibacillaceae</taxon>
        <taxon>Paenibacillus</taxon>
    </lineage>
</organism>
<gene>
    <name evidence="1" type="ORF">GCM10010918_03570</name>
</gene>
<dbReference type="AlphaFoldDB" id="A0A917GQ56"/>
<dbReference type="EMBL" id="BMHY01000001">
    <property type="protein sequence ID" value="GGG54042.1"/>
    <property type="molecule type" value="Genomic_DNA"/>
</dbReference>
<protein>
    <submittedName>
        <fullName evidence="1">Uncharacterized protein</fullName>
    </submittedName>
</protein>
<name>A0A917GQ56_9BACL</name>
<sequence>MKVRQRKKPIVLGEQSAFVLAGKLLRNYRGSELYIQSEANQNVKIQFVGRFSGDLSHRNAKVQAD</sequence>
<proteinExistence type="predicted"/>
<comment type="caution">
    <text evidence="1">The sequence shown here is derived from an EMBL/GenBank/DDBJ whole genome shotgun (WGS) entry which is preliminary data.</text>
</comment>
<accession>A0A917GQ56</accession>